<dbReference type="PROSITE" id="PS51078">
    <property type="entry name" value="ICLR_ED"/>
    <property type="match status" value="1"/>
</dbReference>
<proteinExistence type="predicted"/>
<dbReference type="GO" id="GO:0003677">
    <property type="term" value="F:DNA binding"/>
    <property type="evidence" value="ECO:0007669"/>
    <property type="project" value="UniProtKB-KW"/>
</dbReference>
<name>A0A2U0SAI7_9SPHN</name>
<evidence type="ECO:0000256" key="3">
    <source>
        <dbReference type="ARBA" id="ARBA00023163"/>
    </source>
</evidence>
<comment type="caution">
    <text evidence="6">The sequence shown here is derived from an EMBL/GenBank/DDBJ whole genome shotgun (WGS) entry which is preliminary data.</text>
</comment>
<keyword evidence="2" id="KW-0238">DNA-binding</keyword>
<dbReference type="InterPro" id="IPR036390">
    <property type="entry name" value="WH_DNA-bd_sf"/>
</dbReference>
<dbReference type="GO" id="GO:0045892">
    <property type="term" value="P:negative regulation of DNA-templated transcription"/>
    <property type="evidence" value="ECO:0007669"/>
    <property type="project" value="TreeGrafter"/>
</dbReference>
<gene>
    <name evidence="6" type="ORF">DD559_02525</name>
</gene>
<keyword evidence="7" id="KW-1185">Reference proteome</keyword>
<keyword evidence="1" id="KW-0805">Transcription regulation</keyword>
<dbReference type="SUPFAM" id="SSF55781">
    <property type="entry name" value="GAF domain-like"/>
    <property type="match status" value="1"/>
</dbReference>
<dbReference type="PANTHER" id="PTHR30136:SF7">
    <property type="entry name" value="HTH-TYPE TRANSCRIPTIONAL REGULATOR KDGR-RELATED"/>
    <property type="match status" value="1"/>
</dbReference>
<dbReference type="Gene3D" id="3.30.450.40">
    <property type="match status" value="1"/>
</dbReference>
<dbReference type="PROSITE" id="PS51077">
    <property type="entry name" value="HTH_ICLR"/>
    <property type="match status" value="1"/>
</dbReference>
<feature type="domain" description="HTH iclR-type" evidence="4">
    <location>
        <begin position="12"/>
        <end position="74"/>
    </location>
</feature>
<dbReference type="InterPro" id="IPR005471">
    <property type="entry name" value="Tscrpt_reg_IclR_N"/>
</dbReference>
<dbReference type="InterPro" id="IPR029016">
    <property type="entry name" value="GAF-like_dom_sf"/>
</dbReference>
<dbReference type="PANTHER" id="PTHR30136">
    <property type="entry name" value="HELIX-TURN-HELIX TRANSCRIPTIONAL REGULATOR, ICLR FAMILY"/>
    <property type="match status" value="1"/>
</dbReference>
<dbReference type="OrthoDB" id="6057486at2"/>
<keyword evidence="3" id="KW-0804">Transcription</keyword>
<protein>
    <submittedName>
        <fullName evidence="6">IclR family transcriptional regulator</fullName>
    </submittedName>
</protein>
<sequence length="266" mass="28751">MARAGAKRTYAAPAIEKAFEVLELLADRPQGALVSEMAADLDRSVGELFRIVVVMEQLGYLRRSEVSDRYSVAYKLLDVALRATPSQEIIRAAMPEMQALARATVQSCHLVVPSRGHGLVVAREESPGTRGFALKVGAQIDLIQSCSGQVLLAFSSARDTERMIDAAEADRGEAVDRAWLAARLALVRRVGHDIRQSPITHGVTDISFPIFGFDGVVMGALTIPFLELIDGSQKVGLEAARELLRNTTLRISDRLGYQPDGAAPAA</sequence>
<dbReference type="GO" id="GO:0003700">
    <property type="term" value="F:DNA-binding transcription factor activity"/>
    <property type="evidence" value="ECO:0007669"/>
    <property type="project" value="TreeGrafter"/>
</dbReference>
<dbReference type="AlphaFoldDB" id="A0A2U0SAI7"/>
<dbReference type="InterPro" id="IPR014757">
    <property type="entry name" value="Tscrpt_reg_IclR_C"/>
</dbReference>
<organism evidence="6 7">
    <name type="scientific">Sphingomonas pokkalii</name>
    <dbReference type="NCBI Taxonomy" id="2175090"/>
    <lineage>
        <taxon>Bacteria</taxon>
        <taxon>Pseudomonadati</taxon>
        <taxon>Pseudomonadota</taxon>
        <taxon>Alphaproteobacteria</taxon>
        <taxon>Sphingomonadales</taxon>
        <taxon>Sphingomonadaceae</taxon>
        <taxon>Sphingomonas</taxon>
    </lineage>
</organism>
<reference evidence="6 7" key="1">
    <citation type="submission" date="2018-05" db="EMBL/GenBank/DDBJ databases">
        <title>Description of Sphingomonas pokkalii sp nov, isolated from the rhizosphere of saline tolerant pokkali rice and its draft genome analysis.</title>
        <authorList>
            <person name="Menon R."/>
            <person name="Kumari S."/>
            <person name="Rameshkumar N."/>
        </authorList>
    </citation>
    <scope>NUCLEOTIDE SEQUENCE [LARGE SCALE GENOMIC DNA]</scope>
    <source>
        <strain evidence="6 7">L3B27</strain>
    </source>
</reference>
<accession>A0A2U0SAI7</accession>
<dbReference type="InterPro" id="IPR036388">
    <property type="entry name" value="WH-like_DNA-bd_sf"/>
</dbReference>
<evidence type="ECO:0000313" key="7">
    <source>
        <dbReference type="Proteomes" id="UP000245890"/>
    </source>
</evidence>
<evidence type="ECO:0000256" key="2">
    <source>
        <dbReference type="ARBA" id="ARBA00023125"/>
    </source>
</evidence>
<dbReference type="SUPFAM" id="SSF46785">
    <property type="entry name" value="Winged helix' DNA-binding domain"/>
    <property type="match status" value="1"/>
</dbReference>
<dbReference type="Proteomes" id="UP000245890">
    <property type="component" value="Unassembled WGS sequence"/>
</dbReference>
<dbReference type="SMART" id="SM00346">
    <property type="entry name" value="HTH_ICLR"/>
    <property type="match status" value="1"/>
</dbReference>
<evidence type="ECO:0000259" key="4">
    <source>
        <dbReference type="PROSITE" id="PS51077"/>
    </source>
</evidence>
<feature type="domain" description="IclR-ED" evidence="5">
    <location>
        <begin position="75"/>
        <end position="257"/>
    </location>
</feature>
<dbReference type="InterPro" id="IPR050707">
    <property type="entry name" value="HTH_MetabolicPath_Reg"/>
</dbReference>
<evidence type="ECO:0000259" key="5">
    <source>
        <dbReference type="PROSITE" id="PS51078"/>
    </source>
</evidence>
<evidence type="ECO:0000313" key="6">
    <source>
        <dbReference type="EMBL" id="PVX28350.1"/>
    </source>
</evidence>
<dbReference type="Pfam" id="PF09339">
    <property type="entry name" value="HTH_IclR"/>
    <property type="match status" value="1"/>
</dbReference>
<evidence type="ECO:0000256" key="1">
    <source>
        <dbReference type="ARBA" id="ARBA00023015"/>
    </source>
</evidence>
<dbReference type="Pfam" id="PF01614">
    <property type="entry name" value="IclR_C"/>
    <property type="match status" value="1"/>
</dbReference>
<dbReference type="Gene3D" id="1.10.10.10">
    <property type="entry name" value="Winged helix-like DNA-binding domain superfamily/Winged helix DNA-binding domain"/>
    <property type="match status" value="1"/>
</dbReference>
<dbReference type="RefSeq" id="WP_116467801.1">
    <property type="nucleotide sequence ID" value="NZ_QENQ01000001.1"/>
</dbReference>
<dbReference type="EMBL" id="QENQ01000001">
    <property type="protein sequence ID" value="PVX28350.1"/>
    <property type="molecule type" value="Genomic_DNA"/>
</dbReference>